<dbReference type="EMBL" id="CP001463">
    <property type="protein sequence ID" value="ACS89622.1"/>
    <property type="molecule type" value="Genomic_DNA"/>
</dbReference>
<dbReference type="KEGG" id="tsi:TSIB_0557"/>
<name>C6A1X7_THESM</name>
<keyword evidence="1" id="KW-0175">Coiled coil</keyword>
<organism evidence="2 3">
    <name type="scientific">Thermococcus sibiricus (strain DSM 12597 / MM 739)</name>
    <dbReference type="NCBI Taxonomy" id="604354"/>
    <lineage>
        <taxon>Archaea</taxon>
        <taxon>Methanobacteriati</taxon>
        <taxon>Methanobacteriota</taxon>
        <taxon>Thermococci</taxon>
        <taxon>Thermococcales</taxon>
        <taxon>Thermococcaceae</taxon>
        <taxon>Thermococcus</taxon>
    </lineage>
</organism>
<dbReference type="Proteomes" id="UP000009079">
    <property type="component" value="Chromosome"/>
</dbReference>
<evidence type="ECO:0000313" key="2">
    <source>
        <dbReference type="EMBL" id="ACS89622.1"/>
    </source>
</evidence>
<evidence type="ECO:0000256" key="1">
    <source>
        <dbReference type="SAM" id="Coils"/>
    </source>
</evidence>
<dbReference type="GeneID" id="8095545"/>
<accession>C6A1X7</accession>
<keyword evidence="3" id="KW-1185">Reference proteome</keyword>
<dbReference type="OrthoDB" id="376796at2157"/>
<dbReference type="eggNOG" id="arCOG13122">
    <property type="taxonomic scope" value="Archaea"/>
</dbReference>
<protein>
    <submittedName>
        <fullName evidence="2">Uncharacterized protein</fullName>
    </submittedName>
</protein>
<feature type="coiled-coil region" evidence="1">
    <location>
        <begin position="62"/>
        <end position="96"/>
    </location>
</feature>
<sequence length="210" mass="24789">MRRPTLVKNLIELEEMNAQIRRTSRGLEEIVPSLLTEEGIARMFKKDKDQIIIDYKKGLISRKEALQQLKELEDIAEDLKKYVFEARELLEKLEIETQKMIIKLREFNEFPRVGVPIEYVKERIKEDLRKAGDELPKKEFGVLDVPEFQRDEYEDALDAIKEFLEEYYSGVIVAQPRLKESIIEFLHRNGVRFDVKEVASRIVFTVEGTR</sequence>
<evidence type="ECO:0000313" key="3">
    <source>
        <dbReference type="Proteomes" id="UP000009079"/>
    </source>
</evidence>
<dbReference type="RefSeq" id="WP_015848842.1">
    <property type="nucleotide sequence ID" value="NC_012883.1"/>
</dbReference>
<dbReference type="AlphaFoldDB" id="C6A1X7"/>
<dbReference type="HOGENOM" id="CLU_1307875_0_0_2"/>
<reference evidence="2 3" key="1">
    <citation type="journal article" date="2009" name="Appl. Environ. Microbiol.">
        <title>Metabolic versatility and indigenous origin of the archaeon Thermococcus sibiricus, isolated from a siberian oil reservoir, as revealed by genome analysis.</title>
        <authorList>
            <person name="Mardanov A.V."/>
            <person name="Ravin N.V."/>
            <person name="Svetlitchnyi V.A."/>
            <person name="Beletsky A.V."/>
            <person name="Miroshnichenko M.L."/>
            <person name="Bonch-Osmolovskaya E.A."/>
            <person name="Skryabin K.G."/>
        </authorList>
    </citation>
    <scope>NUCLEOTIDE SEQUENCE [LARGE SCALE GENOMIC DNA]</scope>
    <source>
        <strain evidence="3">DSM 12597 / MM 739</strain>
    </source>
</reference>
<dbReference type="STRING" id="604354.TSIB_0557"/>
<gene>
    <name evidence="2" type="ordered locus">TSIB_0557</name>
</gene>
<proteinExistence type="predicted"/>